<evidence type="ECO:0008006" key="3">
    <source>
        <dbReference type="Google" id="ProtNLM"/>
    </source>
</evidence>
<proteinExistence type="predicted"/>
<dbReference type="Gene3D" id="3.30.2010.10">
    <property type="entry name" value="Metalloproteases ('zincins'), catalytic domain"/>
    <property type="match status" value="1"/>
</dbReference>
<dbReference type="AlphaFoldDB" id="A0A1M7N2U3"/>
<dbReference type="STRING" id="1120996.SAMN02746066_04160"/>
<evidence type="ECO:0000313" key="2">
    <source>
        <dbReference type="Proteomes" id="UP000184038"/>
    </source>
</evidence>
<name>A0A1M7N2U3_9FIRM</name>
<dbReference type="Proteomes" id="UP000184038">
    <property type="component" value="Unassembled WGS sequence"/>
</dbReference>
<accession>A0A1M7N2U3</accession>
<gene>
    <name evidence="1" type="ORF">SAMN02746066_04160</name>
</gene>
<keyword evidence="2" id="KW-1185">Reference proteome</keyword>
<dbReference type="EMBL" id="FRCP01000024">
    <property type="protein sequence ID" value="SHM97312.1"/>
    <property type="molecule type" value="Genomic_DNA"/>
</dbReference>
<protein>
    <recommendedName>
        <fullName evidence="3">Tetratricopeptide repeat protein</fullName>
    </recommendedName>
</protein>
<evidence type="ECO:0000313" key="1">
    <source>
        <dbReference type="EMBL" id="SHM97312.1"/>
    </source>
</evidence>
<sequence length="368" mass="43499">MAYDLDKLLDEIILEYGENKEYKRPSIRWSNFNRLWSYGEYLYWDNYIEISKFLDDSKIDKEVIKFVIYHEYLHQIYADHNSTFRKKENTYPNVKKYQKFLEEYFSNIEDLPQCKVDRQLNAKKDTVFCVLTGLELKNYLLAIYACNFNHYIDLGKEIKIEKRFLENPQNVIWLVKEDDIYYVIGWGIDVRFETKRKNISLKPLCDDVFFYQASCFSENTSWTMDVGLNIPTDLFPHNFSGICSSTDITDFSVDDVFSYINTYDCDLHKIGFYKSALYCTAPLIETEYNKLIKLAKKEKNFMRAIWITNSAIDSNDCMEVRLFLANAMLNMLLFEEAYSAFEEILKVQSDNEEAKKGALLAKTFVGKL</sequence>
<reference evidence="1 2" key="1">
    <citation type="submission" date="2016-11" db="EMBL/GenBank/DDBJ databases">
        <authorList>
            <person name="Jaros S."/>
            <person name="Januszkiewicz K."/>
            <person name="Wedrychowicz H."/>
        </authorList>
    </citation>
    <scope>NUCLEOTIDE SEQUENCE [LARGE SCALE GENOMIC DNA]</scope>
    <source>
        <strain evidence="1 2">DSM 15930</strain>
    </source>
</reference>
<organism evidence="1 2">
    <name type="scientific">Anaerosporobacter mobilis DSM 15930</name>
    <dbReference type="NCBI Taxonomy" id="1120996"/>
    <lineage>
        <taxon>Bacteria</taxon>
        <taxon>Bacillati</taxon>
        <taxon>Bacillota</taxon>
        <taxon>Clostridia</taxon>
        <taxon>Lachnospirales</taxon>
        <taxon>Lachnospiraceae</taxon>
        <taxon>Anaerosporobacter</taxon>
    </lineage>
</organism>
<dbReference type="RefSeq" id="WP_073290970.1">
    <property type="nucleotide sequence ID" value="NZ_FRCP01000024.1"/>
</dbReference>